<dbReference type="EMBL" id="FNCA01000004">
    <property type="protein sequence ID" value="SDF82444.1"/>
    <property type="molecule type" value="Genomic_DNA"/>
</dbReference>
<proteinExistence type="predicted"/>
<accession>A0A7Z7AZP4</accession>
<dbReference type="Proteomes" id="UP000199259">
    <property type="component" value="Unassembled WGS sequence"/>
</dbReference>
<dbReference type="RefSeq" id="WP_091709796.1">
    <property type="nucleotide sequence ID" value="NZ_FNCA01000004.1"/>
</dbReference>
<evidence type="ECO:0000313" key="1">
    <source>
        <dbReference type="EMBL" id="SDF82444.1"/>
    </source>
</evidence>
<gene>
    <name evidence="1" type="ORF">SAMN04488589_1438</name>
</gene>
<dbReference type="OrthoDB" id="50478at2157"/>
<reference evidence="1 2" key="1">
    <citation type="submission" date="2016-10" db="EMBL/GenBank/DDBJ databases">
        <authorList>
            <person name="Varghese N."/>
            <person name="Submissions S."/>
        </authorList>
    </citation>
    <scope>NUCLEOTIDE SEQUENCE [LARGE SCALE GENOMIC DNA]</scope>
    <source>
        <strain evidence="1 2">PL 12/M</strain>
    </source>
</reference>
<dbReference type="AlphaFoldDB" id="A0A7Z7AZP4"/>
<dbReference type="InterPro" id="IPR018664">
    <property type="entry name" value="DUF2103_metal-binding"/>
</dbReference>
<dbReference type="Pfam" id="PF09876">
    <property type="entry name" value="DUF2103"/>
    <property type="match status" value="1"/>
</dbReference>
<evidence type="ECO:0000313" key="2">
    <source>
        <dbReference type="Proteomes" id="UP000199259"/>
    </source>
</evidence>
<protein>
    <submittedName>
        <fullName evidence="1">Predicted metal-binding protein</fullName>
    </submittedName>
</protein>
<comment type="caution">
    <text evidence="1">The sequence shown here is derived from an EMBL/GenBank/DDBJ whole genome shotgun (WGS) entry which is preliminary data.</text>
</comment>
<organism evidence="1 2">
    <name type="scientific">Methanolobus vulcani</name>
    <dbReference type="NCBI Taxonomy" id="38026"/>
    <lineage>
        <taxon>Archaea</taxon>
        <taxon>Methanobacteriati</taxon>
        <taxon>Methanobacteriota</taxon>
        <taxon>Stenosarchaea group</taxon>
        <taxon>Methanomicrobia</taxon>
        <taxon>Methanosarcinales</taxon>
        <taxon>Methanosarcinaceae</taxon>
        <taxon>Methanolobus</taxon>
    </lineage>
</organism>
<keyword evidence="2" id="KW-1185">Reference proteome</keyword>
<name>A0A7Z7AZP4_9EURY</name>
<sequence length="115" mass="12434">MTDTINSKGVRKPECKLGGSHTTIIGGRAGKKIVSLLSQHPSVKKMIPSVITVKGKSNSGGKLTARVQRPDDRGNLRLLLSHGTSFQELRIITNVGSFEEGEHVMEELNSLLSDI</sequence>